<reference evidence="2 3" key="1">
    <citation type="journal article" date="2018" name="Microb. Genom.">
        <title>Expanding an expanded genome: long-read sequencing of Trypanosoma cruzi.</title>
        <authorList>
            <person name="Berna L."/>
            <person name="Rodriguez M."/>
            <person name="Chiribao M.L."/>
            <person name="Parodi-Talice A."/>
            <person name="Pita S."/>
            <person name="Rijo G."/>
            <person name="Alvarez-Valin F."/>
            <person name="Robello C."/>
        </authorList>
    </citation>
    <scope>NUCLEOTIDE SEQUENCE [LARGE SCALE GENOMIC DNA]</scope>
    <source>
        <strain evidence="2 3">Dm28c</strain>
    </source>
</reference>
<name>A0A2V2VCD5_TRYCR</name>
<comment type="caution">
    <text evidence="2">The sequence shown here is derived from an EMBL/GenBank/DDBJ whole genome shotgun (WGS) entry which is preliminary data.</text>
</comment>
<protein>
    <submittedName>
        <fullName evidence="2">Uncharacterized protein</fullName>
    </submittedName>
</protein>
<proteinExistence type="predicted"/>
<dbReference type="Proteomes" id="UP000246121">
    <property type="component" value="Unassembled WGS sequence"/>
</dbReference>
<evidence type="ECO:0000313" key="2">
    <source>
        <dbReference type="EMBL" id="PWU94029.1"/>
    </source>
</evidence>
<dbReference type="VEuPathDB" id="TriTrypDB:TCSYLVIO_001504"/>
<dbReference type="VEuPathDB" id="TriTrypDB:ECC02_003469"/>
<accession>A0A2V2VCD5</accession>
<dbReference type="AlphaFoldDB" id="A0A2V2VCD5"/>
<dbReference type="VEuPathDB" id="TriTrypDB:TCDM_00819"/>
<feature type="compositionally biased region" description="Pro residues" evidence="1">
    <location>
        <begin position="173"/>
        <end position="185"/>
    </location>
</feature>
<dbReference type="VEuPathDB" id="TriTrypDB:BCY84_02260"/>
<feature type="compositionally biased region" description="Polar residues" evidence="1">
    <location>
        <begin position="68"/>
        <end position="82"/>
    </location>
</feature>
<dbReference type="SUPFAM" id="SSF101447">
    <property type="entry name" value="Formin homology 2 domain (FH2 domain)"/>
    <property type="match status" value="1"/>
</dbReference>
<dbReference type="EMBL" id="PRFA01000028">
    <property type="protein sequence ID" value="PWU94029.1"/>
    <property type="molecule type" value="Genomic_DNA"/>
</dbReference>
<organism evidence="2 3">
    <name type="scientific">Trypanosoma cruzi</name>
    <dbReference type="NCBI Taxonomy" id="5693"/>
    <lineage>
        <taxon>Eukaryota</taxon>
        <taxon>Discoba</taxon>
        <taxon>Euglenozoa</taxon>
        <taxon>Kinetoplastea</taxon>
        <taxon>Metakinetoplastina</taxon>
        <taxon>Trypanosomatida</taxon>
        <taxon>Trypanosomatidae</taxon>
        <taxon>Trypanosoma</taxon>
        <taxon>Schizotrypanum</taxon>
    </lineage>
</organism>
<dbReference type="VEuPathDB" id="TriTrypDB:C3747_11g403"/>
<feature type="region of interest" description="Disordered" evidence="1">
    <location>
        <begin position="215"/>
        <end position="242"/>
    </location>
</feature>
<sequence length="606" mass="66911">MTLAESHKASEKNSAGARTLFGNVTNNSCIKTANTSQDTPRGSHFCRKTNCVTAAAAPSMAAPPRKNGSVSSLEESSTNVDRQSPRELGGGGAGAEERHVGCADPVTLLEEQEEVSPRKKMQRPRKFLEKYFFLKNLNALPLTPEREKNVAASAPFRRVSVEEPATDVSGLGAPPPPPPPPPPPSDNNGDHSTASLVRSRRFDAPRPSVLFYVDILPNKQPQERDGSDNGRMSPAKVTVSRRSSITLQKHEVVPPTLVIRWLSQEADPPRPEREVDDGNVAEELTARNNPAKDVKSVSRGRSALEETSSYTDGIDLSAISAIHEEEVLIDFDGSTTSTRLPFSTLDQVKDILLKESRIQEEGACAVLSTPKDVAEGFTQQPTHMPETDGGITEDNINHWILSFAGRPCGNADTLWHAIDEFLSLYFMDQFKAHEAEVLEAAFVVGYTQMVALPMTRMLESSDRRILCMKRDIYIRRMIEFFMLTLPVRRGKKLFGRIRSASCQQTRQSLLAPRSVSQSTHQLGCRFSARGVRSLPGVMQRDARVSGRGGKAYSEAAEANFKAFSQAPSRPIRLRAYRIVPPVPRKITPKRSPRDDELMDIMKLDLS</sequence>
<evidence type="ECO:0000313" key="3">
    <source>
        <dbReference type="Proteomes" id="UP000246121"/>
    </source>
</evidence>
<dbReference type="VEuPathDB" id="TriTrypDB:TcCLB.505183.60"/>
<feature type="region of interest" description="Disordered" evidence="1">
    <location>
        <begin position="56"/>
        <end position="103"/>
    </location>
</feature>
<dbReference type="VEuPathDB" id="TriTrypDB:TcG_00722"/>
<dbReference type="VEuPathDB" id="TriTrypDB:Tc_MARK_6809"/>
<gene>
    <name evidence="2" type="ORF">C4B63_28g102</name>
</gene>
<feature type="region of interest" description="Disordered" evidence="1">
    <location>
        <begin position="161"/>
        <end position="193"/>
    </location>
</feature>
<dbReference type="VEuPathDB" id="TriTrypDB:TcYC6_0081640"/>
<dbReference type="VEuPathDB" id="TriTrypDB:TcCL_NonESM02296"/>
<dbReference type="VEuPathDB" id="TriTrypDB:TcBrA4_0009080"/>
<dbReference type="VEuPathDB" id="TriTrypDB:C4B63_28g102"/>
<dbReference type="VEuPathDB" id="TriTrypDB:TcCLB.503789.60"/>
<evidence type="ECO:0000256" key="1">
    <source>
        <dbReference type="SAM" id="MobiDB-lite"/>
    </source>
</evidence>